<organism evidence="7 8">
    <name type="scientific">Candida theae</name>
    <dbReference type="NCBI Taxonomy" id="1198502"/>
    <lineage>
        <taxon>Eukaryota</taxon>
        <taxon>Fungi</taxon>
        <taxon>Dikarya</taxon>
        <taxon>Ascomycota</taxon>
        <taxon>Saccharomycotina</taxon>
        <taxon>Pichiomycetes</taxon>
        <taxon>Debaryomycetaceae</taxon>
        <taxon>Candida/Lodderomyces clade</taxon>
        <taxon>Candida</taxon>
    </lineage>
</organism>
<proteinExistence type="predicted"/>
<evidence type="ECO:0000259" key="6">
    <source>
        <dbReference type="PROSITE" id="PS50178"/>
    </source>
</evidence>
<dbReference type="SUPFAM" id="SSF57903">
    <property type="entry name" value="FYVE/PHD zinc finger"/>
    <property type="match status" value="1"/>
</dbReference>
<evidence type="ECO:0000256" key="4">
    <source>
        <dbReference type="PROSITE-ProRule" id="PRU00091"/>
    </source>
</evidence>
<dbReference type="PROSITE" id="PS50178">
    <property type="entry name" value="ZF_FYVE"/>
    <property type="match status" value="1"/>
</dbReference>
<dbReference type="GO" id="GO:0008270">
    <property type="term" value="F:zinc ion binding"/>
    <property type="evidence" value="ECO:0007669"/>
    <property type="project" value="UniProtKB-KW"/>
</dbReference>
<protein>
    <recommendedName>
        <fullName evidence="6">FYVE-type domain-containing protein</fullName>
    </recommendedName>
</protein>
<feature type="region of interest" description="Disordered" evidence="5">
    <location>
        <begin position="1"/>
        <end position="27"/>
    </location>
</feature>
<dbReference type="Gene3D" id="3.30.40.10">
    <property type="entry name" value="Zinc/RING finger domain, C3HC4 (zinc finger)"/>
    <property type="match status" value="1"/>
</dbReference>
<sequence length="506" mass="56256">MLRATTETTTTSSSYHPDTDRANARRKSSIVITPSQILCGSFDSNTYSAMSNDTGTTTPTVLPPFSFSKKPIDTKVNTCEELKSNISKAIRRESRSTTPRSPQLPISKDIIDYDEKIRFPQMTSCQYIYDTQPKTNRTTSFETDSHSNLDSDFVEKKEYKPAAVDMNSTRRYSTPNKTDPYNSLPKLCDKVSNQTLNQVYPIKKPLMTPAVLRAEPLVQQSHQTKKYSPNTNELTSTWKDDKSTPLAQNMSTSFTVFMSDFQCINISTEPSHQHWQPNSATNACMACLRSFHSPLVTMLYDVPKRHHCRFCGLIFCKSCLDSTSGTSKSSISSASSTLTSSTTESVGVCTEGDLQHSEYTIIIDNKSNFIIPVNSKDANAITSLACQTKICNKCSRLYKTLSTEINKRENLLKLVKCDSVLSQNDSSVLGRAEAVVVVENPYNIQSNISDYETTTPLKLKQLTICIKKSGIKGGNGAEIGSDVGAQEERRMSVVGEVPNDWTWSSF</sequence>
<keyword evidence="1" id="KW-0479">Metal-binding</keyword>
<dbReference type="GO" id="GO:0032266">
    <property type="term" value="F:phosphatidylinositol-3-phosphate binding"/>
    <property type="evidence" value="ECO:0007669"/>
    <property type="project" value="UniProtKB-ARBA"/>
</dbReference>
<keyword evidence="8" id="KW-1185">Reference proteome</keyword>
<dbReference type="InterPro" id="IPR000306">
    <property type="entry name" value="Znf_FYVE"/>
</dbReference>
<dbReference type="InterPro" id="IPR011011">
    <property type="entry name" value="Znf_FYVE_PHD"/>
</dbReference>
<dbReference type="Pfam" id="PF01363">
    <property type="entry name" value="FYVE"/>
    <property type="match status" value="1"/>
</dbReference>
<dbReference type="EMBL" id="JAIHNG010000062">
    <property type="protein sequence ID" value="KAI5963384.1"/>
    <property type="molecule type" value="Genomic_DNA"/>
</dbReference>
<dbReference type="RefSeq" id="XP_051610206.1">
    <property type="nucleotide sequence ID" value="XM_051750449.1"/>
</dbReference>
<keyword evidence="2 4" id="KW-0863">Zinc-finger</keyword>
<evidence type="ECO:0000313" key="8">
    <source>
        <dbReference type="Proteomes" id="UP001204833"/>
    </source>
</evidence>
<dbReference type="AlphaFoldDB" id="A0AAD5BHD7"/>
<evidence type="ECO:0000256" key="5">
    <source>
        <dbReference type="SAM" id="MobiDB-lite"/>
    </source>
</evidence>
<dbReference type="Proteomes" id="UP001204833">
    <property type="component" value="Unassembled WGS sequence"/>
</dbReference>
<reference evidence="7 8" key="1">
    <citation type="journal article" date="2022" name="DNA Res.">
        <title>Genome analysis of five recently described species of the CUG-Ser clade uncovers Candida theae as a new hybrid lineage with pathogenic potential in the Candida parapsilosis species complex.</title>
        <authorList>
            <person name="Mixao V."/>
            <person name="Del Olmo V."/>
            <person name="Hegedusova E."/>
            <person name="Saus E."/>
            <person name="Pryszcz L."/>
            <person name="Cillingova A."/>
            <person name="Nosek J."/>
            <person name="Gabaldon T."/>
        </authorList>
    </citation>
    <scope>NUCLEOTIDE SEQUENCE [LARGE SCALE GENOMIC DNA]</scope>
    <source>
        <strain evidence="7 8">CBS 12239</strain>
    </source>
</reference>
<dbReference type="SMART" id="SM00064">
    <property type="entry name" value="FYVE"/>
    <property type="match status" value="1"/>
</dbReference>
<feature type="compositionally biased region" description="Polar residues" evidence="5">
    <location>
        <begin position="220"/>
        <end position="237"/>
    </location>
</feature>
<dbReference type="InterPro" id="IPR017455">
    <property type="entry name" value="Znf_FYVE-rel"/>
</dbReference>
<accession>A0AAD5BHD7</accession>
<keyword evidence="3" id="KW-0862">Zinc</keyword>
<evidence type="ECO:0000256" key="2">
    <source>
        <dbReference type="ARBA" id="ARBA00022771"/>
    </source>
</evidence>
<feature type="domain" description="FYVE-type" evidence="6">
    <location>
        <begin position="278"/>
        <end position="349"/>
    </location>
</feature>
<comment type="caution">
    <text evidence="7">The sequence shown here is derived from an EMBL/GenBank/DDBJ whole genome shotgun (WGS) entry which is preliminary data.</text>
</comment>
<evidence type="ECO:0000256" key="3">
    <source>
        <dbReference type="ARBA" id="ARBA00022833"/>
    </source>
</evidence>
<name>A0AAD5BHD7_9ASCO</name>
<gene>
    <name evidence="7" type="ORF">KGF57_001262</name>
</gene>
<dbReference type="InterPro" id="IPR013083">
    <property type="entry name" value="Znf_RING/FYVE/PHD"/>
</dbReference>
<feature type="region of interest" description="Disordered" evidence="5">
    <location>
        <begin position="220"/>
        <end position="242"/>
    </location>
</feature>
<feature type="compositionally biased region" description="Low complexity" evidence="5">
    <location>
        <begin position="1"/>
        <end position="14"/>
    </location>
</feature>
<dbReference type="GeneID" id="76149321"/>
<evidence type="ECO:0000256" key="1">
    <source>
        <dbReference type="ARBA" id="ARBA00022723"/>
    </source>
</evidence>
<evidence type="ECO:0000313" key="7">
    <source>
        <dbReference type="EMBL" id="KAI5963384.1"/>
    </source>
</evidence>